<dbReference type="SUPFAM" id="SSF52540">
    <property type="entry name" value="P-loop containing nucleoside triphosphate hydrolases"/>
    <property type="match status" value="1"/>
</dbReference>
<evidence type="ECO:0000313" key="3">
    <source>
        <dbReference type="EMBL" id="CAL1145497.1"/>
    </source>
</evidence>
<dbReference type="OrthoDB" id="10041966at2759"/>
<keyword evidence="5" id="KW-1185">Reference proteome</keyword>
<proteinExistence type="predicted"/>
<dbReference type="Pfam" id="PF13238">
    <property type="entry name" value="AAA_18"/>
    <property type="match status" value="1"/>
</dbReference>
<evidence type="ECO:0000256" key="1">
    <source>
        <dbReference type="SAM" id="MobiDB-lite"/>
    </source>
</evidence>
<evidence type="ECO:0000313" key="2">
    <source>
        <dbReference type="EMBL" id="CAI3992122.1"/>
    </source>
</evidence>
<accession>A0A9P1FZN3</accession>
<organism evidence="2">
    <name type="scientific">Cladocopium goreaui</name>
    <dbReference type="NCBI Taxonomy" id="2562237"/>
    <lineage>
        <taxon>Eukaryota</taxon>
        <taxon>Sar</taxon>
        <taxon>Alveolata</taxon>
        <taxon>Dinophyceae</taxon>
        <taxon>Suessiales</taxon>
        <taxon>Symbiodiniaceae</taxon>
        <taxon>Cladocopium</taxon>
    </lineage>
</organism>
<protein>
    <submittedName>
        <fullName evidence="4">Uridine-cytidine kinase B (Cytidin e monophosphokinase B) (Uridine monophosphokinase B)</fullName>
    </submittedName>
</protein>
<feature type="region of interest" description="Disordered" evidence="1">
    <location>
        <begin position="1"/>
        <end position="51"/>
    </location>
</feature>
<sequence length="213" mass="23144">MAIGPQHGTLKRGSRSTDLVDGEFDGSCAPKDPGETAPKKRSGPTTSATPVSIGGTAASALAPGVLVLGVTGAPGSGKTSLAKDLAEMLRGKELSCTLILQDDFGLGKNAGNGAWFWEKGKWLSYWESPDSTDWTSMETAIEEAMKEYSVVVVEGHCIFSSESLSKLLNCLVWMDVDDNTSWHRRWQYPRGWKPSRYFSDFIWPGHEVALLKS</sequence>
<dbReference type="EMBL" id="CAMXCT030001671">
    <property type="protein sequence ID" value="CAL4779434.1"/>
    <property type="molecule type" value="Genomic_DNA"/>
</dbReference>
<name>A0A9P1FZN3_9DINO</name>
<dbReference type="EMBL" id="CAMXCT010001671">
    <property type="protein sequence ID" value="CAI3992122.1"/>
    <property type="molecule type" value="Genomic_DNA"/>
</dbReference>
<dbReference type="AlphaFoldDB" id="A0A9P1FZN3"/>
<dbReference type="GO" id="GO:0016301">
    <property type="term" value="F:kinase activity"/>
    <property type="evidence" value="ECO:0007669"/>
    <property type="project" value="UniProtKB-KW"/>
</dbReference>
<dbReference type="EMBL" id="CAMXCT020001671">
    <property type="protein sequence ID" value="CAL1145497.1"/>
    <property type="molecule type" value="Genomic_DNA"/>
</dbReference>
<dbReference type="Proteomes" id="UP001152797">
    <property type="component" value="Unassembled WGS sequence"/>
</dbReference>
<evidence type="ECO:0000313" key="5">
    <source>
        <dbReference type="Proteomes" id="UP001152797"/>
    </source>
</evidence>
<comment type="caution">
    <text evidence="2">The sequence shown here is derived from an EMBL/GenBank/DDBJ whole genome shotgun (WGS) entry which is preliminary data.</text>
</comment>
<dbReference type="Gene3D" id="3.40.50.300">
    <property type="entry name" value="P-loop containing nucleotide triphosphate hydrolases"/>
    <property type="match status" value="1"/>
</dbReference>
<reference evidence="2" key="1">
    <citation type="submission" date="2022-10" db="EMBL/GenBank/DDBJ databases">
        <authorList>
            <person name="Chen Y."/>
            <person name="Dougan E. K."/>
            <person name="Chan C."/>
            <person name="Rhodes N."/>
            <person name="Thang M."/>
        </authorList>
    </citation>
    <scope>NUCLEOTIDE SEQUENCE</scope>
</reference>
<keyword evidence="4" id="KW-0808">Transferase</keyword>
<reference evidence="3" key="2">
    <citation type="submission" date="2024-04" db="EMBL/GenBank/DDBJ databases">
        <authorList>
            <person name="Chen Y."/>
            <person name="Shah S."/>
            <person name="Dougan E. K."/>
            <person name="Thang M."/>
            <person name="Chan C."/>
        </authorList>
    </citation>
    <scope>NUCLEOTIDE SEQUENCE [LARGE SCALE GENOMIC DNA]</scope>
</reference>
<evidence type="ECO:0000313" key="4">
    <source>
        <dbReference type="EMBL" id="CAL4779434.1"/>
    </source>
</evidence>
<keyword evidence="4" id="KW-0418">Kinase</keyword>
<gene>
    <name evidence="2" type="ORF">C1SCF055_LOCUS18975</name>
</gene>
<dbReference type="InterPro" id="IPR027417">
    <property type="entry name" value="P-loop_NTPase"/>
</dbReference>